<comment type="similarity">
    <text evidence="2">Belongs to the PI3/PI4-kinase family. ATM subfamily.</text>
</comment>
<dbReference type="InterPro" id="IPR011990">
    <property type="entry name" value="TPR-like_helical_dom_sf"/>
</dbReference>
<dbReference type="InterPro" id="IPR003152">
    <property type="entry name" value="FATC_dom"/>
</dbReference>
<evidence type="ECO:0000256" key="11">
    <source>
        <dbReference type="ARBA" id="ARBA00023242"/>
    </source>
</evidence>
<reference evidence="18" key="1">
    <citation type="journal article" date="2014" name="Proc. Natl. Acad. Sci. U.S.A.">
        <title>Extensive sampling of basidiomycete genomes demonstrates inadequacy of the white-rot/brown-rot paradigm for wood decay fungi.</title>
        <authorList>
            <person name="Riley R."/>
            <person name="Salamov A.A."/>
            <person name="Brown D.W."/>
            <person name="Nagy L.G."/>
            <person name="Floudas D."/>
            <person name="Held B.W."/>
            <person name="Levasseur A."/>
            <person name="Lombard V."/>
            <person name="Morin E."/>
            <person name="Otillar R."/>
            <person name="Lindquist E.A."/>
            <person name="Sun H."/>
            <person name="LaButti K.M."/>
            <person name="Schmutz J."/>
            <person name="Jabbour D."/>
            <person name="Luo H."/>
            <person name="Baker S.E."/>
            <person name="Pisabarro A.G."/>
            <person name="Walton J.D."/>
            <person name="Blanchette R.A."/>
            <person name="Henrissat B."/>
            <person name="Martin F."/>
            <person name="Cullen D."/>
            <person name="Hibbett D.S."/>
            <person name="Grigoriev I.V."/>
        </authorList>
    </citation>
    <scope>NUCLEOTIDE SEQUENCE [LARGE SCALE GENOMIC DNA]</scope>
    <source>
        <strain evidence="18">MUCL 33604</strain>
    </source>
</reference>
<comment type="catalytic activity">
    <reaction evidence="13">
        <text>L-seryl-[protein] + ATP = O-phospho-L-seryl-[protein] + ADP + H(+)</text>
        <dbReference type="Rhea" id="RHEA:17989"/>
        <dbReference type="Rhea" id="RHEA-COMP:9863"/>
        <dbReference type="Rhea" id="RHEA-COMP:11604"/>
        <dbReference type="ChEBI" id="CHEBI:15378"/>
        <dbReference type="ChEBI" id="CHEBI:29999"/>
        <dbReference type="ChEBI" id="CHEBI:30616"/>
        <dbReference type="ChEBI" id="CHEBI:83421"/>
        <dbReference type="ChEBI" id="CHEBI:456216"/>
        <dbReference type="EC" id="2.7.11.1"/>
    </reaction>
</comment>
<dbReference type="SMART" id="SM00802">
    <property type="entry name" value="UME"/>
    <property type="match status" value="1"/>
</dbReference>
<evidence type="ECO:0000256" key="9">
    <source>
        <dbReference type="ARBA" id="ARBA00022840"/>
    </source>
</evidence>
<evidence type="ECO:0000256" key="5">
    <source>
        <dbReference type="ARBA" id="ARBA00022679"/>
    </source>
</evidence>
<dbReference type="PROSITE" id="PS51189">
    <property type="entry name" value="FAT"/>
    <property type="match status" value="1"/>
</dbReference>
<proteinExistence type="inferred from homology"/>
<dbReference type="GO" id="GO:0005634">
    <property type="term" value="C:nucleus"/>
    <property type="evidence" value="ECO:0007669"/>
    <property type="project" value="UniProtKB-SubCell"/>
</dbReference>
<dbReference type="InParanoid" id="A0A067QB48"/>
<dbReference type="FunCoup" id="A0A067QB48">
    <property type="interactions" value="576"/>
</dbReference>
<feature type="domain" description="FATC" evidence="16">
    <location>
        <begin position="1942"/>
        <end position="1974"/>
    </location>
</feature>
<dbReference type="PROSITE" id="PS51190">
    <property type="entry name" value="FATC"/>
    <property type="match status" value="1"/>
</dbReference>
<dbReference type="Pfam" id="PF00454">
    <property type="entry name" value="PI3_PI4_kinase"/>
    <property type="match status" value="1"/>
</dbReference>
<dbReference type="Pfam" id="PF23593">
    <property type="entry name" value="HEAT_ATR"/>
    <property type="match status" value="1"/>
</dbReference>
<dbReference type="SUPFAM" id="SSF56112">
    <property type="entry name" value="Protein kinase-like (PK-like)"/>
    <property type="match status" value="1"/>
</dbReference>
<comment type="subcellular location">
    <subcellularLocation>
        <location evidence="1">Nucleus</location>
    </subcellularLocation>
</comment>
<dbReference type="Proteomes" id="UP000027265">
    <property type="component" value="Unassembled WGS sequence"/>
</dbReference>
<keyword evidence="11" id="KW-0539">Nucleus</keyword>
<dbReference type="InterPro" id="IPR011009">
    <property type="entry name" value="Kinase-like_dom_sf"/>
</dbReference>
<keyword evidence="10" id="KW-0234">DNA repair</keyword>
<dbReference type="PROSITE" id="PS00916">
    <property type="entry name" value="PI3_4_KINASE_2"/>
    <property type="match status" value="1"/>
</dbReference>
<dbReference type="InterPro" id="IPR016024">
    <property type="entry name" value="ARM-type_fold"/>
</dbReference>
<feature type="domain" description="FAT" evidence="15">
    <location>
        <begin position="960"/>
        <end position="1510"/>
    </location>
</feature>
<accession>A0A067QB48</accession>
<dbReference type="InterPro" id="IPR050517">
    <property type="entry name" value="DDR_Repair_Kinase"/>
</dbReference>
<dbReference type="EMBL" id="KL197709">
    <property type="protein sequence ID" value="KDQ64194.1"/>
    <property type="molecule type" value="Genomic_DNA"/>
</dbReference>
<dbReference type="GO" id="GO:0000077">
    <property type="term" value="P:DNA damage checkpoint signaling"/>
    <property type="evidence" value="ECO:0007669"/>
    <property type="project" value="TreeGrafter"/>
</dbReference>
<dbReference type="GO" id="GO:0006281">
    <property type="term" value="P:DNA repair"/>
    <property type="evidence" value="ECO:0007669"/>
    <property type="project" value="UniProtKB-KW"/>
</dbReference>
<dbReference type="Pfam" id="PF25030">
    <property type="entry name" value="M-HEAT_ATR"/>
    <property type="match status" value="1"/>
</dbReference>
<dbReference type="Pfam" id="PF08064">
    <property type="entry name" value="UME"/>
    <property type="match status" value="1"/>
</dbReference>
<evidence type="ECO:0000259" key="16">
    <source>
        <dbReference type="PROSITE" id="PS51190"/>
    </source>
</evidence>
<dbReference type="Gene3D" id="1.10.1070.11">
    <property type="entry name" value="Phosphatidylinositol 3-/4-kinase, catalytic domain"/>
    <property type="match status" value="1"/>
</dbReference>
<dbReference type="STRING" id="933084.A0A067QB48"/>
<dbReference type="GO" id="GO:0000723">
    <property type="term" value="P:telomere maintenance"/>
    <property type="evidence" value="ECO:0007669"/>
    <property type="project" value="TreeGrafter"/>
</dbReference>
<evidence type="ECO:0000313" key="17">
    <source>
        <dbReference type="EMBL" id="KDQ64194.1"/>
    </source>
</evidence>
<dbReference type="PROSITE" id="PS50290">
    <property type="entry name" value="PI3_4_KINASE_3"/>
    <property type="match status" value="1"/>
</dbReference>
<dbReference type="Gene3D" id="1.25.40.10">
    <property type="entry name" value="Tetratricopeptide repeat domain"/>
    <property type="match status" value="1"/>
</dbReference>
<dbReference type="InterPro" id="IPR014009">
    <property type="entry name" value="PIK_FAT"/>
</dbReference>
<keyword evidence="5" id="KW-0808">Transferase</keyword>
<dbReference type="GO" id="GO:0005524">
    <property type="term" value="F:ATP binding"/>
    <property type="evidence" value="ECO:0007669"/>
    <property type="project" value="UniProtKB-KW"/>
</dbReference>
<evidence type="ECO:0000259" key="14">
    <source>
        <dbReference type="PROSITE" id="PS50290"/>
    </source>
</evidence>
<evidence type="ECO:0000256" key="1">
    <source>
        <dbReference type="ARBA" id="ARBA00004123"/>
    </source>
</evidence>
<dbReference type="Pfam" id="PF02260">
    <property type="entry name" value="FATC"/>
    <property type="match status" value="1"/>
</dbReference>
<evidence type="ECO:0000256" key="2">
    <source>
        <dbReference type="ARBA" id="ARBA00010769"/>
    </source>
</evidence>
<evidence type="ECO:0000256" key="3">
    <source>
        <dbReference type="ARBA" id="ARBA00012513"/>
    </source>
</evidence>
<comment type="catalytic activity">
    <reaction evidence="12">
        <text>L-threonyl-[protein] + ATP = O-phospho-L-threonyl-[protein] + ADP + H(+)</text>
        <dbReference type="Rhea" id="RHEA:46608"/>
        <dbReference type="Rhea" id="RHEA-COMP:11060"/>
        <dbReference type="Rhea" id="RHEA-COMP:11605"/>
        <dbReference type="ChEBI" id="CHEBI:15378"/>
        <dbReference type="ChEBI" id="CHEBI:30013"/>
        <dbReference type="ChEBI" id="CHEBI:30616"/>
        <dbReference type="ChEBI" id="CHEBI:61977"/>
        <dbReference type="ChEBI" id="CHEBI:456216"/>
        <dbReference type="EC" id="2.7.11.1"/>
    </reaction>
</comment>
<name>A0A067QB48_9AGAM</name>
<dbReference type="GO" id="GO:0005694">
    <property type="term" value="C:chromosome"/>
    <property type="evidence" value="ECO:0007669"/>
    <property type="project" value="TreeGrafter"/>
</dbReference>
<gene>
    <name evidence="17" type="ORF">JAAARDRAFT_117891</name>
</gene>
<dbReference type="InterPro" id="IPR012993">
    <property type="entry name" value="UME"/>
</dbReference>
<dbReference type="InterPro" id="IPR000403">
    <property type="entry name" value="PI3/4_kinase_cat_dom"/>
</dbReference>
<evidence type="ECO:0000256" key="6">
    <source>
        <dbReference type="ARBA" id="ARBA00022741"/>
    </source>
</evidence>
<dbReference type="HOGENOM" id="CLU_000178_2_8_1"/>
<dbReference type="InterPro" id="IPR011989">
    <property type="entry name" value="ARM-like"/>
</dbReference>
<dbReference type="CDD" id="cd00892">
    <property type="entry name" value="PIKKc_ATR"/>
    <property type="match status" value="1"/>
</dbReference>
<keyword evidence="7" id="KW-0227">DNA damage</keyword>
<dbReference type="SUPFAM" id="SSF48371">
    <property type="entry name" value="ARM repeat"/>
    <property type="match status" value="2"/>
</dbReference>
<evidence type="ECO:0000256" key="8">
    <source>
        <dbReference type="ARBA" id="ARBA00022777"/>
    </source>
</evidence>
<evidence type="ECO:0000256" key="7">
    <source>
        <dbReference type="ARBA" id="ARBA00022763"/>
    </source>
</evidence>
<dbReference type="Pfam" id="PF02259">
    <property type="entry name" value="FAT"/>
    <property type="match status" value="1"/>
</dbReference>
<dbReference type="PANTHER" id="PTHR11139">
    <property type="entry name" value="ATAXIA TELANGIECTASIA MUTATED ATM -RELATED"/>
    <property type="match status" value="1"/>
</dbReference>
<feature type="domain" description="PI3K/PI4K catalytic" evidence="14">
    <location>
        <begin position="1619"/>
        <end position="1935"/>
    </location>
</feature>
<keyword evidence="6" id="KW-0547">Nucleotide-binding</keyword>
<keyword evidence="9" id="KW-0067">ATP-binding</keyword>
<evidence type="ECO:0000259" key="15">
    <source>
        <dbReference type="PROSITE" id="PS51189"/>
    </source>
</evidence>
<evidence type="ECO:0000313" key="18">
    <source>
        <dbReference type="Proteomes" id="UP000027265"/>
    </source>
</evidence>
<dbReference type="OrthoDB" id="381190at2759"/>
<dbReference type="SMART" id="SM01343">
    <property type="entry name" value="FATC"/>
    <property type="match status" value="1"/>
</dbReference>
<evidence type="ECO:0000256" key="10">
    <source>
        <dbReference type="ARBA" id="ARBA00023204"/>
    </source>
</evidence>
<dbReference type="Gene3D" id="3.30.1010.10">
    <property type="entry name" value="Phosphatidylinositol 3-kinase Catalytic Subunit, Chain A, domain 4"/>
    <property type="match status" value="1"/>
</dbReference>
<dbReference type="InterPro" id="IPR056802">
    <property type="entry name" value="ATR-like_M-HEAT"/>
</dbReference>
<protein>
    <recommendedName>
        <fullName evidence="3">non-specific serine/threonine protein kinase</fullName>
        <ecNumber evidence="3">2.7.11.1</ecNumber>
    </recommendedName>
</protein>
<keyword evidence="8" id="KW-0418">Kinase</keyword>
<dbReference type="InterPro" id="IPR003151">
    <property type="entry name" value="PIK-rel_kinase_FAT"/>
</dbReference>
<dbReference type="GO" id="GO:0004674">
    <property type="term" value="F:protein serine/threonine kinase activity"/>
    <property type="evidence" value="ECO:0007669"/>
    <property type="project" value="UniProtKB-KW"/>
</dbReference>
<keyword evidence="4" id="KW-0723">Serine/threonine-protein kinase</keyword>
<keyword evidence="18" id="KW-1185">Reference proteome</keyword>
<dbReference type="InterPro" id="IPR057564">
    <property type="entry name" value="HEAT_ATR"/>
</dbReference>
<dbReference type="PANTHER" id="PTHR11139:SF125">
    <property type="entry name" value="SERINE_THREONINE-PROTEIN KINASE MEC1"/>
    <property type="match status" value="1"/>
</dbReference>
<sequence>MAVDQGPDKTETPSWRARVRAVVQDLVVPDQVPWEDDAAINETQFVARILAFLDARFQRPLQDDSVESRLSLAEKLARLPCMLAHPDSLECVYTPIITSPSILDTLTKVMSCLMNGASHGPLEMHRSVLEGLACAVRHHGAISGLDVLLQVKTTAMYGLVAKERSIRMCAGRVLANLVQVYQAFPDNKDGQIEDLFSDFYRFLEVKKDTVKEGVLVTLGWVGKVTHDELLGRVVCCLISQLGRENPAIRGTAFMQLQALSKHRNKSPYGLVATYMNHIAPFLITRMCTQPTLMSEACRLLSVTPTDFVTATLPRTLPHLFASGEMKVLEMVAKETNKKLSTLFLNYSHHILAYIFLLEGPGQTDKGLQFVVKALSDAADNSRLISISSVVTSCILPLLSELVTVLGHEAQQRRTAATRALQKVQQAIAAPPSQRAAQSPTLDTFLGTHVLGLISHLNEMLQDVQGKKSVDTKRQIIRSLGALITQMGPEIGNVAPQIMATLQTMLSVPQLSEVTLQSWHAFVTTLRPKDIGPYVGLTSAAFVASWPNFSDAGRNLARQSLNYILSDLSDQLGRYLDDIVDLKEVPELKDAQQRLDDIRSSWSLKERLQHILERVLSDNSTVANQSLRDLRRFILVDNRDFIQDLTSGDVFDPLVGDIISALYAGASYDGDGAESSHLVAFECIGGLGALDPDRFQVNTNDTRVIVLSNFKDENESVTFALHLIRDLLVGAFRSTSDIRYQMHLAYAIQELLKFCKFTPSLVSSTSSIPMKVRNRWNSLPKHVLESVTPLLESRYTLPDGAPANVPHPIYSTQSTYREWIQIWAAFLITRTSGPSAQTIFLAFRSAVRNKDVGVAHHLLPHLVLNILVSGCEEDSQKIRAECLAVLEDQFDPNSDSSTDKKLLSAQAVFMLLDHLNKWVRLIRQDFANKRSESKRGRVIDDDAQEQLIRVDSILSSIDQGLMAKAALQCKAYARSLMSFERHILMLQSRNTSSSDLQGYYERLHEIYAHLEEPDGMEGVSTLILSPSLEHQIRQHESTGRWTSAQSCWEVRLQQSPDTLDLHLGLIRCLRNLGHYDTLRTHVKGILTRHPGWEPTLAGYQVEGAWMVGDWAEVESVINQTGAQSAPIAMARILLAMRDGDSTRVSATLSEARYLLGAPVIASGAQGYHRTYDAVLDLHLAHELELIYQTVSQLPLSGHHRQNAILQLSRTLSARLDSTLPAFRIREPVLSMRRTAFGLSVTHTRSLRAEIGRTWLASAKIARKAGHWQTAYSSMLHAQRTQTPFSFIESARLIKANGESLRALQELDNSLQVCELAEKDVIDLTEDDEEGKKMKAKAHVLLARWMNDSDRFEETYVWKAFQKAAEFCPNWESAQFHLGRFHDSCFKALSTREHKSRGTKMILQTIKCFSRAIKHGSKYVYQTVPRLLTLWLDMGENNDLCQGEAFGKVNAEILKAIKSTPVYKWYTAFPQIVSRVGHSNQEVYKNLTRIIMTVIQEYPKQALWLFCSVVKSNKQQRESRGRGILDQLRGNSRTAKTELPTLINQCMAMTNELLALCDYPLRDDGKKPLNMSKDFPKLARLAPSRLIIPLQESLTASLPPNSSTDSIHQPFPSNLPTFDQFADDIEIMRSVARPRKITIRGNDGQIYMFLGKPKDDLRKDARLMDFNAIINKLLKAQSESRRRQLHIRTYGVVTLNEECGFIQWVPNTIPIRSVLVKHYDARSIKNWNSYMADAFTKIKEATDRDGAKLFVKDILPLFPPVFHEWFIETFPEPSAWLASRLLYARTAAVMSMVGYILGLGDRHCENILLDTNSGDVVHVDFNCLFEKGKTFETPERVPFRLTQNMVDGLGVTGVEGVFRIASEVTLQLLRDNKDTLMSVLDAFVHDPLVEWEDEKKKMERDAHRRNAVKSSVDLRMLAKNALNPIEKKLKGIYMSTTSRERPEKEMSTNGLVEMLIQEATDPANLGKMYPGWAPWH</sequence>
<dbReference type="EC" id="2.7.11.1" evidence="3"/>
<dbReference type="InterPro" id="IPR018936">
    <property type="entry name" value="PI3/4_kinase_CS"/>
</dbReference>
<dbReference type="Gene3D" id="1.25.10.10">
    <property type="entry name" value="Leucine-rich Repeat Variant"/>
    <property type="match status" value="2"/>
</dbReference>
<dbReference type="SMART" id="SM00146">
    <property type="entry name" value="PI3Kc"/>
    <property type="match status" value="1"/>
</dbReference>
<dbReference type="InterPro" id="IPR036940">
    <property type="entry name" value="PI3/4_kinase_cat_sf"/>
</dbReference>
<dbReference type="SUPFAM" id="SSF48452">
    <property type="entry name" value="TPR-like"/>
    <property type="match status" value="1"/>
</dbReference>
<evidence type="ECO:0000256" key="13">
    <source>
        <dbReference type="ARBA" id="ARBA00048679"/>
    </source>
</evidence>
<evidence type="ECO:0000256" key="4">
    <source>
        <dbReference type="ARBA" id="ARBA00022527"/>
    </source>
</evidence>
<evidence type="ECO:0000256" key="12">
    <source>
        <dbReference type="ARBA" id="ARBA00047899"/>
    </source>
</evidence>
<organism evidence="17 18">
    <name type="scientific">Jaapia argillacea MUCL 33604</name>
    <dbReference type="NCBI Taxonomy" id="933084"/>
    <lineage>
        <taxon>Eukaryota</taxon>
        <taxon>Fungi</taxon>
        <taxon>Dikarya</taxon>
        <taxon>Basidiomycota</taxon>
        <taxon>Agaricomycotina</taxon>
        <taxon>Agaricomycetes</taxon>
        <taxon>Agaricomycetidae</taxon>
        <taxon>Jaapiales</taxon>
        <taxon>Jaapiaceae</taxon>
        <taxon>Jaapia</taxon>
    </lineage>
</organism>